<protein>
    <submittedName>
        <fullName evidence="1">Uncharacterized protein</fullName>
    </submittedName>
</protein>
<dbReference type="EMBL" id="HBEL01017675">
    <property type="protein sequence ID" value="CAD8412292.1"/>
    <property type="molecule type" value="Transcribed_RNA"/>
</dbReference>
<dbReference type="AlphaFoldDB" id="A0A7S0GEM2"/>
<organism evidence="1">
    <name type="scientific">Proboscia inermis</name>
    <dbReference type="NCBI Taxonomy" id="420281"/>
    <lineage>
        <taxon>Eukaryota</taxon>
        <taxon>Sar</taxon>
        <taxon>Stramenopiles</taxon>
        <taxon>Ochrophyta</taxon>
        <taxon>Bacillariophyta</taxon>
        <taxon>Coscinodiscophyceae</taxon>
        <taxon>Rhizosoleniophycidae</taxon>
        <taxon>Rhizosoleniales</taxon>
        <taxon>Rhizosoleniaceae</taxon>
        <taxon>Proboscia</taxon>
    </lineage>
</organism>
<name>A0A7S0GEM2_9STRA</name>
<reference evidence="1" key="1">
    <citation type="submission" date="2021-01" db="EMBL/GenBank/DDBJ databases">
        <authorList>
            <person name="Corre E."/>
            <person name="Pelletier E."/>
            <person name="Niang G."/>
            <person name="Scheremetjew M."/>
            <person name="Finn R."/>
            <person name="Kale V."/>
            <person name="Holt S."/>
            <person name="Cochrane G."/>
            <person name="Meng A."/>
            <person name="Brown T."/>
            <person name="Cohen L."/>
        </authorList>
    </citation>
    <scope>NUCLEOTIDE SEQUENCE</scope>
    <source>
        <strain evidence="1">CCAP1064/1</strain>
    </source>
</reference>
<evidence type="ECO:0000313" key="1">
    <source>
        <dbReference type="EMBL" id="CAD8412292.1"/>
    </source>
</evidence>
<gene>
    <name evidence="1" type="ORF">PINE0816_LOCUS8417</name>
</gene>
<accession>A0A7S0GEM2</accession>
<sequence>MVIPTYPPKNPNKYVYLPLPDFPPTPYPFGHIKHTQRASSGHYRKKKGCLVRVFPFVGDHFVVVSHRCLCSLCVGRVLFRFQRNTKLFRGWAQKQPFRQHPRAPLYPFFA</sequence>
<proteinExistence type="predicted"/>